<evidence type="ECO:0000256" key="4">
    <source>
        <dbReference type="PROSITE-ProRule" id="PRU00134"/>
    </source>
</evidence>
<dbReference type="PANTHER" id="PTHR13244:SF7">
    <property type="entry name" value="ZINC FINGER MYND DOMAIN-CONTAINING PROTEIN 10"/>
    <property type="match status" value="1"/>
</dbReference>
<evidence type="ECO:0000259" key="5">
    <source>
        <dbReference type="PROSITE" id="PS50865"/>
    </source>
</evidence>
<accession>A0A7R9EDM5</accession>
<sequence>MSTTIDNILLPSEIDLYVDALEPSKIENLGTRIWLVAHHRLQKLHQQAIIEAREIKEETVKETIISHGKMPVIVYEAVCVSVWKEKILPEMMKLEPESVTTIIPYMVLHHEATAIALLETLLFHADSCEALGDTCLELVDYTTFAVVQLISSQSPPSREESRAEVALSSEELMRQREELAFNIAMRCITVLGYIAQNLDSMPVSVTSHVFTVHDVPVLLASLIEHKPWSRPDSAGKTLTYIDGKWQHVEGEAAQKITHTEGQLWIAIRQLLLDPRCPAHYDINDTRKNQLIKLQCYLHDTLLDQLPPLLELKYWLAQLAVTNAPVSAKRPFVLEVTTQMRSSLMSRSRKQWKELSRQHAQCMLRCSQQDIRNVAQGLSETYDMDTLEMLEKPPACVTCGDQGVKRCSRCKTAWYCGRECQVKNWPKHKKICDLVESKSQGDK</sequence>
<dbReference type="GO" id="GO:0036159">
    <property type="term" value="P:inner dynein arm assembly"/>
    <property type="evidence" value="ECO:0007669"/>
    <property type="project" value="TreeGrafter"/>
</dbReference>
<reference evidence="6" key="1">
    <citation type="submission" date="2020-11" db="EMBL/GenBank/DDBJ databases">
        <authorList>
            <person name="Tran Van P."/>
        </authorList>
    </citation>
    <scope>NUCLEOTIDE SEQUENCE</scope>
</reference>
<dbReference type="GO" id="GO:0044458">
    <property type="term" value="P:motile cilium assembly"/>
    <property type="evidence" value="ECO:0007669"/>
    <property type="project" value="TreeGrafter"/>
</dbReference>
<dbReference type="GO" id="GO:0005737">
    <property type="term" value="C:cytoplasm"/>
    <property type="evidence" value="ECO:0007669"/>
    <property type="project" value="TreeGrafter"/>
</dbReference>
<keyword evidence="2 4" id="KW-0863">Zinc-finger</keyword>
<evidence type="ECO:0000256" key="1">
    <source>
        <dbReference type="ARBA" id="ARBA00022723"/>
    </source>
</evidence>
<dbReference type="PROSITE" id="PS50865">
    <property type="entry name" value="ZF_MYND_2"/>
    <property type="match status" value="1"/>
</dbReference>
<evidence type="ECO:0000313" key="6">
    <source>
        <dbReference type="EMBL" id="CAD7432066.1"/>
    </source>
</evidence>
<keyword evidence="3" id="KW-0862">Zinc</keyword>
<proteinExistence type="predicted"/>
<evidence type="ECO:0000256" key="2">
    <source>
        <dbReference type="ARBA" id="ARBA00022771"/>
    </source>
</evidence>
<gene>
    <name evidence="6" type="ORF">TMSB3V08_LOCUS8783</name>
</gene>
<dbReference type="InterPro" id="IPR052298">
    <property type="entry name" value="ZMYND10"/>
</dbReference>
<dbReference type="AlphaFoldDB" id="A0A7R9EDM5"/>
<feature type="domain" description="MYND-type" evidence="5">
    <location>
        <begin position="395"/>
        <end position="431"/>
    </location>
</feature>
<dbReference type="InterPro" id="IPR002893">
    <property type="entry name" value="Znf_MYND"/>
</dbReference>
<name>A0A7R9EDM5_9NEOP</name>
<dbReference type="Gene3D" id="6.10.140.2220">
    <property type="match status" value="1"/>
</dbReference>
<dbReference type="GO" id="GO:0008270">
    <property type="term" value="F:zinc ion binding"/>
    <property type="evidence" value="ECO:0007669"/>
    <property type="project" value="UniProtKB-KW"/>
</dbReference>
<dbReference type="GO" id="GO:0036158">
    <property type="term" value="P:outer dynein arm assembly"/>
    <property type="evidence" value="ECO:0007669"/>
    <property type="project" value="TreeGrafter"/>
</dbReference>
<evidence type="ECO:0000256" key="3">
    <source>
        <dbReference type="ARBA" id="ARBA00022833"/>
    </source>
</evidence>
<organism evidence="6">
    <name type="scientific">Timema monikensis</name>
    <dbReference type="NCBI Taxonomy" id="170555"/>
    <lineage>
        <taxon>Eukaryota</taxon>
        <taxon>Metazoa</taxon>
        <taxon>Ecdysozoa</taxon>
        <taxon>Arthropoda</taxon>
        <taxon>Hexapoda</taxon>
        <taxon>Insecta</taxon>
        <taxon>Pterygota</taxon>
        <taxon>Neoptera</taxon>
        <taxon>Polyneoptera</taxon>
        <taxon>Phasmatodea</taxon>
        <taxon>Timematodea</taxon>
        <taxon>Timematoidea</taxon>
        <taxon>Timematidae</taxon>
        <taxon>Timema</taxon>
    </lineage>
</organism>
<protein>
    <recommendedName>
        <fullName evidence="5">MYND-type domain-containing protein</fullName>
    </recommendedName>
</protein>
<dbReference type="EMBL" id="OB795329">
    <property type="protein sequence ID" value="CAD7432066.1"/>
    <property type="molecule type" value="Genomic_DNA"/>
</dbReference>
<dbReference type="PROSITE" id="PS01360">
    <property type="entry name" value="ZF_MYND_1"/>
    <property type="match status" value="1"/>
</dbReference>
<dbReference type="Pfam" id="PF01753">
    <property type="entry name" value="zf-MYND"/>
    <property type="match status" value="1"/>
</dbReference>
<keyword evidence="1" id="KW-0479">Metal-binding</keyword>
<dbReference type="SUPFAM" id="SSF144232">
    <property type="entry name" value="HIT/MYND zinc finger-like"/>
    <property type="match status" value="1"/>
</dbReference>
<dbReference type="GO" id="GO:0034451">
    <property type="term" value="C:centriolar satellite"/>
    <property type="evidence" value="ECO:0007669"/>
    <property type="project" value="TreeGrafter"/>
</dbReference>
<dbReference type="PANTHER" id="PTHR13244">
    <property type="entry name" value="ZINC FINGER MYND DOMAIN CONTAINING PROTEIN 10"/>
    <property type="match status" value="1"/>
</dbReference>